<keyword evidence="2" id="KW-1185">Reference proteome</keyword>
<organism evidence="1 2">
    <name type="scientific">Rhizophlyctis rosea</name>
    <dbReference type="NCBI Taxonomy" id="64517"/>
    <lineage>
        <taxon>Eukaryota</taxon>
        <taxon>Fungi</taxon>
        <taxon>Fungi incertae sedis</taxon>
        <taxon>Chytridiomycota</taxon>
        <taxon>Chytridiomycota incertae sedis</taxon>
        <taxon>Chytridiomycetes</taxon>
        <taxon>Rhizophlyctidales</taxon>
        <taxon>Rhizophlyctidaceae</taxon>
        <taxon>Rhizophlyctis</taxon>
    </lineage>
</organism>
<proteinExistence type="predicted"/>
<evidence type="ECO:0000313" key="1">
    <source>
        <dbReference type="EMBL" id="KAJ3025892.1"/>
    </source>
</evidence>
<dbReference type="Proteomes" id="UP001212841">
    <property type="component" value="Unassembled WGS sequence"/>
</dbReference>
<feature type="non-terminal residue" evidence="1">
    <location>
        <position position="1"/>
    </location>
</feature>
<accession>A0AAD5S1A2</accession>
<sequence length="208" mass="23119">IIYNKQTFGPLLSKTTFAQILRALHIPSSAHPSLHSLQNITRIYTSDNIDVEVDSGVYELIVGSGWVWTDGEDEVGRDRGSVREIGDVRQKGTQTSEIDPGGDVMKTEWLMKTKGSDPKEEVKPKTEIETSIEALLHLLASIPPRYTKYNAVLSTHYTETLLEIDRLQKSLVNLSSPPPHPHTPPCAPPPAAHSAHIYIWDQLTYEGA</sequence>
<gene>
    <name evidence="1" type="ORF">HK097_006569</name>
</gene>
<dbReference type="AlphaFoldDB" id="A0AAD5S1A2"/>
<reference evidence="1" key="1">
    <citation type="submission" date="2020-05" db="EMBL/GenBank/DDBJ databases">
        <title>Phylogenomic resolution of chytrid fungi.</title>
        <authorList>
            <person name="Stajich J.E."/>
            <person name="Amses K."/>
            <person name="Simmons R."/>
            <person name="Seto K."/>
            <person name="Myers J."/>
            <person name="Bonds A."/>
            <person name="Quandt C.A."/>
            <person name="Barry K."/>
            <person name="Liu P."/>
            <person name="Grigoriev I."/>
            <person name="Longcore J.E."/>
            <person name="James T.Y."/>
        </authorList>
    </citation>
    <scope>NUCLEOTIDE SEQUENCE</scope>
    <source>
        <strain evidence="1">JEL0318</strain>
    </source>
</reference>
<dbReference type="EMBL" id="JADGJD010003078">
    <property type="protein sequence ID" value="KAJ3025892.1"/>
    <property type="molecule type" value="Genomic_DNA"/>
</dbReference>
<comment type="caution">
    <text evidence="1">The sequence shown here is derived from an EMBL/GenBank/DDBJ whole genome shotgun (WGS) entry which is preliminary data.</text>
</comment>
<name>A0AAD5S1A2_9FUNG</name>
<protein>
    <submittedName>
        <fullName evidence="1">Uncharacterized protein</fullName>
    </submittedName>
</protein>
<evidence type="ECO:0000313" key="2">
    <source>
        <dbReference type="Proteomes" id="UP001212841"/>
    </source>
</evidence>